<organism evidence="7 8">
    <name type="scientific">Marinobacter psychrophilus</name>
    <dbReference type="NCBI Taxonomy" id="330734"/>
    <lineage>
        <taxon>Bacteria</taxon>
        <taxon>Pseudomonadati</taxon>
        <taxon>Pseudomonadota</taxon>
        <taxon>Gammaproteobacteria</taxon>
        <taxon>Pseudomonadales</taxon>
        <taxon>Marinobacteraceae</taxon>
        <taxon>Marinobacter</taxon>
    </lineage>
</organism>
<keyword evidence="3" id="KW-0276">Fatty acid metabolism</keyword>
<feature type="domain" description="AMP-binding enzyme C-terminal" evidence="6">
    <location>
        <begin position="449"/>
        <end position="523"/>
    </location>
</feature>
<evidence type="ECO:0000256" key="2">
    <source>
        <dbReference type="ARBA" id="ARBA00022598"/>
    </source>
</evidence>
<evidence type="ECO:0000313" key="8">
    <source>
        <dbReference type="Proteomes" id="UP000036406"/>
    </source>
</evidence>
<gene>
    <name evidence="7" type="ORF">ABA45_08410</name>
</gene>
<dbReference type="RefSeq" id="WP_048385307.1">
    <property type="nucleotide sequence ID" value="NZ_CP011494.1"/>
</dbReference>
<feature type="domain" description="AMP-dependent synthetase/ligase" evidence="5">
    <location>
        <begin position="39"/>
        <end position="400"/>
    </location>
</feature>
<name>A0A0H4I0F3_9GAMM</name>
<evidence type="ECO:0000259" key="6">
    <source>
        <dbReference type="Pfam" id="PF13193"/>
    </source>
</evidence>
<sequence>MNGLMQDWPLLISRFIQFSEKNHTEVEIISMLPEGGMLRTNYGAVSQRSKKIAQTLSRLGIKSGDRVGTLAWNTHRHLEIWFGTSGMGAVTHTVNPRLFPEQLIYIINHAEDIVLFVDLSFVSIVQDIASQLETVKHFVIMVGPEHMPAQSSVHFLCYEELLNGENGQYSWPEFNENTASSLCYTSGTTGDPKGVLYSHRSNYLHTMSAMGKDAFNIGSLDVVMPVVPMFHANAWGIPYGTAGLGAKLVLIGPHHDAETLHNLIVDEGVTISAAVPTIWSGLLTYLEKTGKGLGKIENIIIGGSSAPRSMIKTFKDKYGVWVSHVWGMTELSPLGTVCKPNSLNSNLSGDELNNLQCMQGRGVMGIEMSIKSDTGDFLPWDGRTQGNLMSRGPWVLKQYFKSDTTALDDDMWFETGDVATINRSGYMQITDRSKDVIKSGGEWISSIDIENAALSHPAVQEAAVISHFHPKWEERPLIFVFLKEGKTLNLEDMNEHLKPLVAKWWLPNGLILIDKIPHTATGKISKKCLRKLVLDYQFPDIYYGEERILSEQK</sequence>
<dbReference type="Gene3D" id="3.30.300.30">
    <property type="match status" value="1"/>
</dbReference>
<dbReference type="InterPro" id="IPR045851">
    <property type="entry name" value="AMP-bd_C_sf"/>
</dbReference>
<dbReference type="SUPFAM" id="SSF56801">
    <property type="entry name" value="Acetyl-CoA synthetase-like"/>
    <property type="match status" value="1"/>
</dbReference>
<dbReference type="Proteomes" id="UP000036406">
    <property type="component" value="Chromosome"/>
</dbReference>
<dbReference type="Pfam" id="PF00501">
    <property type="entry name" value="AMP-binding"/>
    <property type="match status" value="1"/>
</dbReference>
<dbReference type="InterPro" id="IPR025110">
    <property type="entry name" value="AMP-bd_C"/>
</dbReference>
<dbReference type="PANTHER" id="PTHR43859:SF4">
    <property type="entry name" value="BUTANOATE--COA LIGASE AAE1-RELATED"/>
    <property type="match status" value="1"/>
</dbReference>
<proteinExistence type="inferred from homology"/>
<dbReference type="InterPro" id="IPR000873">
    <property type="entry name" value="AMP-dep_synth/lig_dom"/>
</dbReference>
<dbReference type="FunFam" id="3.30.300.30:FF:000008">
    <property type="entry name" value="2,3-dihydroxybenzoate-AMP ligase"/>
    <property type="match status" value="1"/>
</dbReference>
<dbReference type="CDD" id="cd12119">
    <property type="entry name" value="ttLC_FACS_AlkK_like"/>
    <property type="match status" value="1"/>
</dbReference>
<evidence type="ECO:0000256" key="4">
    <source>
        <dbReference type="ARBA" id="ARBA00023098"/>
    </source>
</evidence>
<dbReference type="PROSITE" id="PS00455">
    <property type="entry name" value="AMP_BINDING"/>
    <property type="match status" value="1"/>
</dbReference>
<dbReference type="NCBIfam" id="NF004837">
    <property type="entry name" value="PRK06187.1"/>
    <property type="match status" value="1"/>
</dbReference>
<evidence type="ECO:0000259" key="5">
    <source>
        <dbReference type="Pfam" id="PF00501"/>
    </source>
</evidence>
<reference evidence="7 8" key="1">
    <citation type="submission" date="2015-05" db="EMBL/GenBank/DDBJ databases">
        <title>Complete genome of Marinobacter psychrophilus strain 20041T isolated from sea-ice of the Canadian Basin.</title>
        <authorList>
            <person name="Song L."/>
            <person name="Ren L."/>
            <person name="Yu Y."/>
            <person name="Wang X."/>
        </authorList>
    </citation>
    <scope>NUCLEOTIDE SEQUENCE [LARGE SCALE GENOMIC DNA]</scope>
    <source>
        <strain evidence="7 8">20041</strain>
    </source>
</reference>
<protein>
    <submittedName>
        <fullName evidence="7">Long-chain fatty acid--CoA ligase</fullName>
    </submittedName>
</protein>
<dbReference type="InterPro" id="IPR042099">
    <property type="entry name" value="ANL_N_sf"/>
</dbReference>
<keyword evidence="8" id="KW-1185">Reference proteome</keyword>
<dbReference type="AlphaFoldDB" id="A0A0H4I0F3"/>
<comment type="similarity">
    <text evidence="1">Belongs to the ATP-dependent AMP-binding enzyme family.</text>
</comment>
<accession>A0A0H4I0F3</accession>
<dbReference type="PANTHER" id="PTHR43859">
    <property type="entry name" value="ACYL-ACTIVATING ENZYME"/>
    <property type="match status" value="1"/>
</dbReference>
<dbReference type="GO" id="GO:0006631">
    <property type="term" value="P:fatty acid metabolic process"/>
    <property type="evidence" value="ECO:0007669"/>
    <property type="project" value="UniProtKB-KW"/>
</dbReference>
<dbReference type="GO" id="GO:0016874">
    <property type="term" value="F:ligase activity"/>
    <property type="evidence" value="ECO:0007669"/>
    <property type="project" value="UniProtKB-KW"/>
</dbReference>
<dbReference type="KEGG" id="mpq:ABA45_08410"/>
<evidence type="ECO:0000256" key="3">
    <source>
        <dbReference type="ARBA" id="ARBA00022832"/>
    </source>
</evidence>
<dbReference type="Pfam" id="PF13193">
    <property type="entry name" value="AMP-binding_C"/>
    <property type="match status" value="1"/>
</dbReference>
<dbReference type="InterPro" id="IPR020845">
    <property type="entry name" value="AMP-binding_CS"/>
</dbReference>
<dbReference type="Gene3D" id="3.40.50.12780">
    <property type="entry name" value="N-terminal domain of ligase-like"/>
    <property type="match status" value="1"/>
</dbReference>
<dbReference type="EMBL" id="CP011494">
    <property type="protein sequence ID" value="AKO52441.1"/>
    <property type="molecule type" value="Genomic_DNA"/>
</dbReference>
<keyword evidence="4" id="KW-0443">Lipid metabolism</keyword>
<dbReference type="STRING" id="330734.ABA45_08410"/>
<dbReference type="PATRIC" id="fig|330734.3.peg.1767"/>
<evidence type="ECO:0000313" key="7">
    <source>
        <dbReference type="EMBL" id="AKO52441.1"/>
    </source>
</evidence>
<keyword evidence="2 7" id="KW-0436">Ligase</keyword>
<evidence type="ECO:0000256" key="1">
    <source>
        <dbReference type="ARBA" id="ARBA00006432"/>
    </source>
</evidence>